<feature type="compositionally biased region" description="Basic and acidic residues" evidence="1">
    <location>
        <begin position="214"/>
        <end position="239"/>
    </location>
</feature>
<dbReference type="CDD" id="cd11614">
    <property type="entry name" value="SAF_CpaB_FlgA_like"/>
    <property type="match status" value="1"/>
</dbReference>
<evidence type="ECO:0008006" key="4">
    <source>
        <dbReference type="Google" id="ProtNLM"/>
    </source>
</evidence>
<dbReference type="AlphaFoldDB" id="A0A4R3L7R6"/>
<keyword evidence="3" id="KW-1185">Reference proteome</keyword>
<evidence type="ECO:0000313" key="3">
    <source>
        <dbReference type="Proteomes" id="UP000294937"/>
    </source>
</evidence>
<evidence type="ECO:0000313" key="2">
    <source>
        <dbReference type="EMBL" id="TCS94264.1"/>
    </source>
</evidence>
<feature type="region of interest" description="Disordered" evidence="1">
    <location>
        <begin position="208"/>
        <end position="246"/>
    </location>
</feature>
<dbReference type="Proteomes" id="UP000294937">
    <property type="component" value="Unassembled WGS sequence"/>
</dbReference>
<proteinExistence type="predicted"/>
<comment type="caution">
    <text evidence="2">The sequence shown here is derived from an EMBL/GenBank/DDBJ whole genome shotgun (WGS) entry which is preliminary data.</text>
</comment>
<sequence>MQGAKRRAIVFLVLALVLAGVSGVMFLNEVGKVQTALGGFVTVYVADKDIRSRDPLKAEDFRPIEIPEQYVQPSMVTSLEQILVENSTHNIAELISVVPIGKDEVLTSNVLKMQNHLTEENKRMVMISQTENIQFDGSFNFNDRVDIIISKNERDKKSETLIFMKSIPVIGVTKDGKALGLEMTLDQARAFVHEQNFSYAIRILKAPNLANEQPDPKADPKAKPEEQADPKAKEQEDKSKKGKNGQ</sequence>
<gene>
    <name evidence="2" type="ORF">EDD58_104133</name>
</gene>
<name>A0A4R3L7R6_9BACL</name>
<dbReference type="RefSeq" id="WP_131924799.1">
    <property type="nucleotide sequence ID" value="NZ_SMAG01000004.1"/>
</dbReference>
<reference evidence="2 3" key="1">
    <citation type="submission" date="2019-03" db="EMBL/GenBank/DDBJ databases">
        <title>Genomic Encyclopedia of Type Strains, Phase IV (KMG-IV): sequencing the most valuable type-strain genomes for metagenomic binning, comparative biology and taxonomic classification.</title>
        <authorList>
            <person name="Goeker M."/>
        </authorList>
    </citation>
    <scope>NUCLEOTIDE SEQUENCE [LARGE SCALE GENOMIC DNA]</scope>
    <source>
        <strain evidence="2 3">DSM 45707</strain>
    </source>
</reference>
<evidence type="ECO:0000256" key="1">
    <source>
        <dbReference type="SAM" id="MobiDB-lite"/>
    </source>
</evidence>
<protein>
    <recommendedName>
        <fullName evidence="4">Pilus assembly protein CpaB</fullName>
    </recommendedName>
</protein>
<dbReference type="OrthoDB" id="2989382at2"/>
<organism evidence="2 3">
    <name type="scientific">Hazenella coriacea</name>
    <dbReference type="NCBI Taxonomy" id="1179467"/>
    <lineage>
        <taxon>Bacteria</taxon>
        <taxon>Bacillati</taxon>
        <taxon>Bacillota</taxon>
        <taxon>Bacilli</taxon>
        <taxon>Bacillales</taxon>
        <taxon>Thermoactinomycetaceae</taxon>
        <taxon>Hazenella</taxon>
    </lineage>
</organism>
<dbReference type="EMBL" id="SMAG01000004">
    <property type="protein sequence ID" value="TCS94264.1"/>
    <property type="molecule type" value="Genomic_DNA"/>
</dbReference>
<accession>A0A4R3L7R6</accession>